<evidence type="ECO:0000256" key="1">
    <source>
        <dbReference type="ARBA" id="ARBA00022801"/>
    </source>
</evidence>
<dbReference type="Pfam" id="PF01339">
    <property type="entry name" value="CheB_methylest"/>
    <property type="match status" value="1"/>
</dbReference>
<dbReference type="Proteomes" id="UP000637774">
    <property type="component" value="Unassembled WGS sequence"/>
</dbReference>
<evidence type="ECO:0000313" key="6">
    <source>
        <dbReference type="EMBL" id="GGH87367.1"/>
    </source>
</evidence>
<feature type="domain" description="CheB-type methylesterase" evidence="5">
    <location>
        <begin position="29"/>
        <end position="117"/>
    </location>
</feature>
<evidence type="ECO:0000256" key="4">
    <source>
        <dbReference type="PROSITE-ProRule" id="PRU00050"/>
    </source>
</evidence>
<protein>
    <recommendedName>
        <fullName evidence="2">protein-glutamate methylesterase</fullName>
        <ecNumber evidence="2">3.1.1.61</ecNumber>
    </recommendedName>
</protein>
<dbReference type="EMBL" id="BMGY01000024">
    <property type="protein sequence ID" value="GGH87367.1"/>
    <property type="molecule type" value="Genomic_DNA"/>
</dbReference>
<keyword evidence="1" id="KW-0378">Hydrolase</keyword>
<gene>
    <name evidence="6" type="ORF">GCM10011495_26110</name>
</gene>
<name>A0ABQ2A8B9_9BACT</name>
<accession>A0ABQ2A8B9</accession>
<comment type="caution">
    <text evidence="4">Lacks conserved residue(s) required for the propagation of feature annotation.</text>
</comment>
<organism evidence="6 7">
    <name type="scientific">Hymenobacter frigidus</name>
    <dbReference type="NCBI Taxonomy" id="1524095"/>
    <lineage>
        <taxon>Bacteria</taxon>
        <taxon>Pseudomonadati</taxon>
        <taxon>Bacteroidota</taxon>
        <taxon>Cytophagia</taxon>
        <taxon>Cytophagales</taxon>
        <taxon>Hymenobacteraceae</taxon>
        <taxon>Hymenobacter</taxon>
    </lineage>
</organism>
<dbReference type="PANTHER" id="PTHR42872">
    <property type="entry name" value="PROTEIN-GLUTAMATE METHYLESTERASE/PROTEIN-GLUTAMINE GLUTAMINASE"/>
    <property type="match status" value="1"/>
</dbReference>
<comment type="catalytic activity">
    <reaction evidence="3">
        <text>[protein]-L-glutamate 5-O-methyl ester + H2O = L-glutamyl-[protein] + methanol + H(+)</text>
        <dbReference type="Rhea" id="RHEA:23236"/>
        <dbReference type="Rhea" id="RHEA-COMP:10208"/>
        <dbReference type="Rhea" id="RHEA-COMP:10311"/>
        <dbReference type="ChEBI" id="CHEBI:15377"/>
        <dbReference type="ChEBI" id="CHEBI:15378"/>
        <dbReference type="ChEBI" id="CHEBI:17790"/>
        <dbReference type="ChEBI" id="CHEBI:29973"/>
        <dbReference type="ChEBI" id="CHEBI:82795"/>
        <dbReference type="EC" id="3.1.1.61"/>
    </reaction>
</comment>
<dbReference type="PANTHER" id="PTHR42872:SF6">
    <property type="entry name" value="PROTEIN-GLUTAMATE METHYLESTERASE_PROTEIN-GLUTAMINE GLUTAMINASE"/>
    <property type="match status" value="1"/>
</dbReference>
<dbReference type="SUPFAM" id="SSF52738">
    <property type="entry name" value="Methylesterase CheB, C-terminal domain"/>
    <property type="match status" value="1"/>
</dbReference>
<evidence type="ECO:0000313" key="7">
    <source>
        <dbReference type="Proteomes" id="UP000637774"/>
    </source>
</evidence>
<dbReference type="InterPro" id="IPR035909">
    <property type="entry name" value="CheB_C"/>
</dbReference>
<evidence type="ECO:0000256" key="3">
    <source>
        <dbReference type="ARBA" id="ARBA00048267"/>
    </source>
</evidence>
<sequence>MLQLSPQGLHLGIGAGGRHTERRYRLPIDGETIGAGTLYLASPDRHLLAKDGSVGHLLMTKGPRENHYRPAADALFRSAAVAYGPRMVGVVLTGMLHDGTAGLEFIKRCGGVAVVQDPHDALSNTRARLGPVLPVVPLVPMRLAGRIQQSGHDAGCRSCFLLQHHFPHEFGHVHQHQLGALLLQVVMQHPQQLRRFVR</sequence>
<dbReference type="EC" id="3.1.1.61" evidence="2"/>
<keyword evidence="7" id="KW-1185">Reference proteome</keyword>
<evidence type="ECO:0000259" key="5">
    <source>
        <dbReference type="PROSITE" id="PS50122"/>
    </source>
</evidence>
<dbReference type="Gene3D" id="3.40.50.180">
    <property type="entry name" value="Methylesterase CheB, C-terminal domain"/>
    <property type="match status" value="1"/>
</dbReference>
<proteinExistence type="predicted"/>
<comment type="caution">
    <text evidence="6">The sequence shown here is derived from an EMBL/GenBank/DDBJ whole genome shotgun (WGS) entry which is preliminary data.</text>
</comment>
<reference evidence="7" key="1">
    <citation type="journal article" date="2019" name="Int. J. Syst. Evol. Microbiol.">
        <title>The Global Catalogue of Microorganisms (GCM) 10K type strain sequencing project: providing services to taxonomists for standard genome sequencing and annotation.</title>
        <authorList>
            <consortium name="The Broad Institute Genomics Platform"/>
            <consortium name="The Broad Institute Genome Sequencing Center for Infectious Disease"/>
            <person name="Wu L."/>
            <person name="Ma J."/>
        </authorList>
    </citation>
    <scope>NUCLEOTIDE SEQUENCE [LARGE SCALE GENOMIC DNA]</scope>
    <source>
        <strain evidence="7">CGMCC 1.14966</strain>
    </source>
</reference>
<evidence type="ECO:0000256" key="2">
    <source>
        <dbReference type="ARBA" id="ARBA00039140"/>
    </source>
</evidence>
<dbReference type="InterPro" id="IPR000673">
    <property type="entry name" value="Sig_transdc_resp-reg_Me-estase"/>
</dbReference>
<dbReference type="PROSITE" id="PS50122">
    <property type="entry name" value="CHEB"/>
    <property type="match status" value="1"/>
</dbReference>